<evidence type="ECO:0000313" key="1">
    <source>
        <dbReference type="EMBL" id="RPB04627.1"/>
    </source>
</evidence>
<accession>A0A3N4K231</accession>
<organism evidence="1 2">
    <name type="scientific">Choiromyces venosus 120613-1</name>
    <dbReference type="NCBI Taxonomy" id="1336337"/>
    <lineage>
        <taxon>Eukaryota</taxon>
        <taxon>Fungi</taxon>
        <taxon>Dikarya</taxon>
        <taxon>Ascomycota</taxon>
        <taxon>Pezizomycotina</taxon>
        <taxon>Pezizomycetes</taxon>
        <taxon>Pezizales</taxon>
        <taxon>Tuberaceae</taxon>
        <taxon>Choiromyces</taxon>
    </lineage>
</organism>
<sequence>MLYSLLVPASCLLYSPGRVEAGHLIPVVIDERIIGLHSTILLRSKHGTDRASTTTTVLARLCQEERREPKSSG</sequence>
<gene>
    <name evidence="1" type="ORF">L873DRAFT_1798996</name>
</gene>
<proteinExistence type="predicted"/>
<protein>
    <submittedName>
        <fullName evidence="1">Uncharacterized protein</fullName>
    </submittedName>
</protein>
<dbReference type="AlphaFoldDB" id="A0A3N4K231"/>
<dbReference type="EMBL" id="ML120357">
    <property type="protein sequence ID" value="RPB04627.1"/>
    <property type="molecule type" value="Genomic_DNA"/>
</dbReference>
<name>A0A3N4K231_9PEZI</name>
<dbReference type="Proteomes" id="UP000276215">
    <property type="component" value="Unassembled WGS sequence"/>
</dbReference>
<keyword evidence="2" id="KW-1185">Reference proteome</keyword>
<evidence type="ECO:0000313" key="2">
    <source>
        <dbReference type="Proteomes" id="UP000276215"/>
    </source>
</evidence>
<reference evidence="1 2" key="1">
    <citation type="journal article" date="2018" name="Nat. Ecol. Evol.">
        <title>Pezizomycetes genomes reveal the molecular basis of ectomycorrhizal truffle lifestyle.</title>
        <authorList>
            <person name="Murat C."/>
            <person name="Payen T."/>
            <person name="Noel B."/>
            <person name="Kuo A."/>
            <person name="Morin E."/>
            <person name="Chen J."/>
            <person name="Kohler A."/>
            <person name="Krizsan K."/>
            <person name="Balestrini R."/>
            <person name="Da Silva C."/>
            <person name="Montanini B."/>
            <person name="Hainaut M."/>
            <person name="Levati E."/>
            <person name="Barry K.W."/>
            <person name="Belfiori B."/>
            <person name="Cichocki N."/>
            <person name="Clum A."/>
            <person name="Dockter R.B."/>
            <person name="Fauchery L."/>
            <person name="Guy J."/>
            <person name="Iotti M."/>
            <person name="Le Tacon F."/>
            <person name="Lindquist E.A."/>
            <person name="Lipzen A."/>
            <person name="Malagnac F."/>
            <person name="Mello A."/>
            <person name="Molinier V."/>
            <person name="Miyauchi S."/>
            <person name="Poulain J."/>
            <person name="Riccioni C."/>
            <person name="Rubini A."/>
            <person name="Sitrit Y."/>
            <person name="Splivallo R."/>
            <person name="Traeger S."/>
            <person name="Wang M."/>
            <person name="Zifcakova L."/>
            <person name="Wipf D."/>
            <person name="Zambonelli A."/>
            <person name="Paolocci F."/>
            <person name="Nowrousian M."/>
            <person name="Ottonello S."/>
            <person name="Baldrian P."/>
            <person name="Spatafora J.W."/>
            <person name="Henrissat B."/>
            <person name="Nagy L.G."/>
            <person name="Aury J.M."/>
            <person name="Wincker P."/>
            <person name="Grigoriev I.V."/>
            <person name="Bonfante P."/>
            <person name="Martin F.M."/>
        </authorList>
    </citation>
    <scope>NUCLEOTIDE SEQUENCE [LARGE SCALE GENOMIC DNA]</scope>
    <source>
        <strain evidence="1 2">120613-1</strain>
    </source>
</reference>